<feature type="transmembrane region" description="Helical" evidence="1">
    <location>
        <begin position="128"/>
        <end position="146"/>
    </location>
</feature>
<evidence type="ECO:0000256" key="1">
    <source>
        <dbReference type="SAM" id="Phobius"/>
    </source>
</evidence>
<dbReference type="Proteomes" id="UP000499080">
    <property type="component" value="Unassembled WGS sequence"/>
</dbReference>
<gene>
    <name evidence="2" type="ORF">AVEN_123396_1</name>
</gene>
<protein>
    <submittedName>
        <fullName evidence="2">Uncharacterized protein</fullName>
    </submittedName>
</protein>
<organism evidence="2 3">
    <name type="scientific">Araneus ventricosus</name>
    <name type="common">Orbweaver spider</name>
    <name type="synonym">Epeira ventricosa</name>
    <dbReference type="NCBI Taxonomy" id="182803"/>
    <lineage>
        <taxon>Eukaryota</taxon>
        <taxon>Metazoa</taxon>
        <taxon>Ecdysozoa</taxon>
        <taxon>Arthropoda</taxon>
        <taxon>Chelicerata</taxon>
        <taxon>Arachnida</taxon>
        <taxon>Araneae</taxon>
        <taxon>Araneomorphae</taxon>
        <taxon>Entelegynae</taxon>
        <taxon>Araneoidea</taxon>
        <taxon>Araneidae</taxon>
        <taxon>Araneus</taxon>
    </lineage>
</organism>
<dbReference type="AlphaFoldDB" id="A0A4Y2LLR6"/>
<sequence>MEILFTFIATVASGILSKYGPELVKYWDSGENTMDSLNHHLKIKIRQQAVMMLEIKADPVNYVSLVNYALISAMLYDATLHARKKLASKCCTNARVQVVFTWFLLLSVGFMIYFLLKIYGLFMGPENSEAVIFGIILNHGLYWWLIHQILKHSRLRSPALPTIDED</sequence>
<evidence type="ECO:0000313" key="3">
    <source>
        <dbReference type="Proteomes" id="UP000499080"/>
    </source>
</evidence>
<evidence type="ECO:0000313" key="2">
    <source>
        <dbReference type="EMBL" id="GBN14486.1"/>
    </source>
</evidence>
<keyword evidence="1" id="KW-1133">Transmembrane helix</keyword>
<proteinExistence type="predicted"/>
<accession>A0A4Y2LLR6</accession>
<reference evidence="2 3" key="1">
    <citation type="journal article" date="2019" name="Sci. Rep.">
        <title>Orb-weaving spider Araneus ventricosus genome elucidates the spidroin gene catalogue.</title>
        <authorList>
            <person name="Kono N."/>
            <person name="Nakamura H."/>
            <person name="Ohtoshi R."/>
            <person name="Moran D.A.P."/>
            <person name="Shinohara A."/>
            <person name="Yoshida Y."/>
            <person name="Fujiwara M."/>
            <person name="Mori M."/>
            <person name="Tomita M."/>
            <person name="Arakawa K."/>
        </authorList>
    </citation>
    <scope>NUCLEOTIDE SEQUENCE [LARGE SCALE GENOMIC DNA]</scope>
</reference>
<feature type="transmembrane region" description="Helical" evidence="1">
    <location>
        <begin position="99"/>
        <end position="122"/>
    </location>
</feature>
<comment type="caution">
    <text evidence="2">The sequence shown here is derived from an EMBL/GenBank/DDBJ whole genome shotgun (WGS) entry which is preliminary data.</text>
</comment>
<keyword evidence="1" id="KW-0812">Transmembrane</keyword>
<name>A0A4Y2LLR6_ARAVE</name>
<dbReference type="EMBL" id="BGPR01005907">
    <property type="protein sequence ID" value="GBN14486.1"/>
    <property type="molecule type" value="Genomic_DNA"/>
</dbReference>
<keyword evidence="3" id="KW-1185">Reference proteome</keyword>
<keyword evidence="1" id="KW-0472">Membrane</keyword>